<comment type="similarity">
    <text evidence="8">Belongs to the RING-type zinc finger family. ATL subfamily.</text>
</comment>
<keyword evidence="7 10" id="KW-0472">Membrane</keyword>
<reference evidence="12 13" key="1">
    <citation type="submission" date="2018-02" db="EMBL/GenBank/DDBJ databases">
        <title>Draft genome of wild Prunus yedoensis var. nudiflora.</title>
        <authorList>
            <person name="Baek S."/>
            <person name="Kim J.-H."/>
            <person name="Choi K."/>
            <person name="Kim G.-B."/>
            <person name="Cho A."/>
            <person name="Jang H."/>
            <person name="Shin C.-H."/>
            <person name="Yu H.-J."/>
            <person name="Mun J.-H."/>
        </authorList>
    </citation>
    <scope>NUCLEOTIDE SEQUENCE [LARGE SCALE GENOMIC DNA]</scope>
    <source>
        <strain evidence="13">cv. Jeju island</strain>
        <tissue evidence="12">Leaf</tissue>
    </source>
</reference>
<evidence type="ECO:0000256" key="9">
    <source>
        <dbReference type="PROSITE-ProRule" id="PRU00175"/>
    </source>
</evidence>
<keyword evidence="5" id="KW-0862">Zinc</keyword>
<keyword evidence="6 10" id="KW-1133">Transmembrane helix</keyword>
<keyword evidence="4 9" id="KW-0863">Zinc-finger</keyword>
<evidence type="ECO:0000256" key="3">
    <source>
        <dbReference type="ARBA" id="ARBA00022723"/>
    </source>
</evidence>
<evidence type="ECO:0000256" key="4">
    <source>
        <dbReference type="ARBA" id="ARBA00022771"/>
    </source>
</evidence>
<keyword evidence="3" id="KW-0479">Metal-binding</keyword>
<keyword evidence="2 10" id="KW-0812">Transmembrane</keyword>
<dbReference type="InterPro" id="IPR001841">
    <property type="entry name" value="Znf_RING"/>
</dbReference>
<evidence type="ECO:0000259" key="11">
    <source>
        <dbReference type="PROSITE" id="PS50089"/>
    </source>
</evidence>
<organism evidence="12 13">
    <name type="scientific">Prunus yedoensis var. nudiflora</name>
    <dbReference type="NCBI Taxonomy" id="2094558"/>
    <lineage>
        <taxon>Eukaryota</taxon>
        <taxon>Viridiplantae</taxon>
        <taxon>Streptophyta</taxon>
        <taxon>Embryophyta</taxon>
        <taxon>Tracheophyta</taxon>
        <taxon>Spermatophyta</taxon>
        <taxon>Magnoliopsida</taxon>
        <taxon>eudicotyledons</taxon>
        <taxon>Gunneridae</taxon>
        <taxon>Pentapetalae</taxon>
        <taxon>rosids</taxon>
        <taxon>fabids</taxon>
        <taxon>Rosales</taxon>
        <taxon>Rosaceae</taxon>
        <taxon>Amygdaloideae</taxon>
        <taxon>Amygdaleae</taxon>
        <taxon>Prunus</taxon>
    </lineage>
</organism>
<protein>
    <recommendedName>
        <fullName evidence="11">RING-type domain-containing protein</fullName>
    </recommendedName>
</protein>
<evidence type="ECO:0000256" key="6">
    <source>
        <dbReference type="ARBA" id="ARBA00022989"/>
    </source>
</evidence>
<dbReference type="SUPFAM" id="SSF57850">
    <property type="entry name" value="RING/U-box"/>
    <property type="match status" value="1"/>
</dbReference>
<evidence type="ECO:0000256" key="5">
    <source>
        <dbReference type="ARBA" id="ARBA00022833"/>
    </source>
</evidence>
<dbReference type="Pfam" id="PF13639">
    <property type="entry name" value="zf-RING_2"/>
    <property type="match status" value="1"/>
</dbReference>
<feature type="transmembrane region" description="Helical" evidence="10">
    <location>
        <begin position="20"/>
        <end position="38"/>
    </location>
</feature>
<evidence type="ECO:0000256" key="2">
    <source>
        <dbReference type="ARBA" id="ARBA00022692"/>
    </source>
</evidence>
<dbReference type="GO" id="GO:0016020">
    <property type="term" value="C:membrane"/>
    <property type="evidence" value="ECO:0007669"/>
    <property type="project" value="UniProtKB-SubCell"/>
</dbReference>
<evidence type="ECO:0000313" key="13">
    <source>
        <dbReference type="Proteomes" id="UP000250321"/>
    </source>
</evidence>
<gene>
    <name evidence="12" type="ORF">Pyn_33310</name>
</gene>
<dbReference type="PANTHER" id="PTHR46539:SF1">
    <property type="entry name" value="E3 UBIQUITIN-PROTEIN LIGASE ATL42"/>
    <property type="match status" value="1"/>
</dbReference>
<feature type="transmembrane region" description="Helical" evidence="10">
    <location>
        <begin position="50"/>
        <end position="73"/>
    </location>
</feature>
<dbReference type="AlphaFoldDB" id="A0A314YZ22"/>
<dbReference type="STRING" id="2094558.A0A314YZ22"/>
<sequence>MLPSSYSTSSLPPHPPPSPYPNNALGILLVLLGIFLINEITNSTSYFVGLASLIPIGILAVFMIVVSLFLAIVDPFRRKASEMLLPPPTIYRSREFITRRRSCQQQCVICMEEFVDGDCCRVLPTCKHTFHLMCIDPWLTSQLTCPICRNPISTVYDLC</sequence>
<evidence type="ECO:0000256" key="10">
    <source>
        <dbReference type="SAM" id="Phobius"/>
    </source>
</evidence>
<dbReference type="SMART" id="SM00184">
    <property type="entry name" value="RING"/>
    <property type="match status" value="1"/>
</dbReference>
<comment type="subcellular location">
    <subcellularLocation>
        <location evidence="1">Membrane</location>
    </subcellularLocation>
</comment>
<dbReference type="InterPro" id="IPR013083">
    <property type="entry name" value="Znf_RING/FYVE/PHD"/>
</dbReference>
<dbReference type="Gene3D" id="3.30.40.10">
    <property type="entry name" value="Zinc/RING finger domain, C3HC4 (zinc finger)"/>
    <property type="match status" value="1"/>
</dbReference>
<accession>A0A314YZ22</accession>
<dbReference type="PANTHER" id="PTHR46539">
    <property type="entry name" value="E3 UBIQUITIN-PROTEIN LIGASE ATL42"/>
    <property type="match status" value="1"/>
</dbReference>
<feature type="domain" description="RING-type" evidence="11">
    <location>
        <begin position="107"/>
        <end position="149"/>
    </location>
</feature>
<comment type="caution">
    <text evidence="12">The sequence shown here is derived from an EMBL/GenBank/DDBJ whole genome shotgun (WGS) entry which is preliminary data.</text>
</comment>
<proteinExistence type="inferred from homology"/>
<evidence type="ECO:0000256" key="7">
    <source>
        <dbReference type="ARBA" id="ARBA00023136"/>
    </source>
</evidence>
<evidence type="ECO:0000313" key="12">
    <source>
        <dbReference type="EMBL" id="PQQ11347.1"/>
    </source>
</evidence>
<keyword evidence="13" id="KW-1185">Reference proteome</keyword>
<dbReference type="OrthoDB" id="9984778at2759"/>
<name>A0A314YZ22_PRUYE</name>
<dbReference type="Proteomes" id="UP000250321">
    <property type="component" value="Unassembled WGS sequence"/>
</dbReference>
<evidence type="ECO:0000256" key="1">
    <source>
        <dbReference type="ARBA" id="ARBA00004370"/>
    </source>
</evidence>
<dbReference type="PROSITE" id="PS50089">
    <property type="entry name" value="ZF_RING_2"/>
    <property type="match status" value="1"/>
</dbReference>
<dbReference type="GO" id="GO:0008270">
    <property type="term" value="F:zinc ion binding"/>
    <property type="evidence" value="ECO:0007669"/>
    <property type="project" value="UniProtKB-KW"/>
</dbReference>
<dbReference type="EMBL" id="PJQY01000401">
    <property type="protein sequence ID" value="PQQ11347.1"/>
    <property type="molecule type" value="Genomic_DNA"/>
</dbReference>
<evidence type="ECO:0000256" key="8">
    <source>
        <dbReference type="ARBA" id="ARBA00024209"/>
    </source>
</evidence>